<dbReference type="InterPro" id="IPR017853">
    <property type="entry name" value="GH"/>
</dbReference>
<evidence type="ECO:0000313" key="3">
    <source>
        <dbReference type="Proteomes" id="UP001139179"/>
    </source>
</evidence>
<reference evidence="2" key="1">
    <citation type="submission" date="2022-05" db="EMBL/GenBank/DDBJ databases">
        <title>Comparative Genomics of Spacecraft Associated Microbes.</title>
        <authorList>
            <person name="Tran M.T."/>
            <person name="Wright A."/>
            <person name="Seuylemezian A."/>
            <person name="Eisen J."/>
            <person name="Coil D."/>
        </authorList>
    </citation>
    <scope>NUCLEOTIDE SEQUENCE</scope>
    <source>
        <strain evidence="2">214.1.1</strain>
    </source>
</reference>
<accession>A0A9X2DLW6</accession>
<protein>
    <submittedName>
        <fullName evidence="2">Alpha-L-fucosidase</fullName>
    </submittedName>
</protein>
<dbReference type="AlphaFoldDB" id="A0A9X2DLW6"/>
<dbReference type="EMBL" id="JAMBOL010000002">
    <property type="protein sequence ID" value="MCM3712979.1"/>
    <property type="molecule type" value="Genomic_DNA"/>
</dbReference>
<dbReference type="Pfam" id="PF14871">
    <property type="entry name" value="GHL6"/>
    <property type="match status" value="1"/>
</dbReference>
<dbReference type="InterPro" id="IPR029062">
    <property type="entry name" value="Class_I_gatase-like"/>
</dbReference>
<organism evidence="2 3">
    <name type="scientific">Halalkalibacter oceani</name>
    <dbReference type="NCBI Taxonomy" id="1653776"/>
    <lineage>
        <taxon>Bacteria</taxon>
        <taxon>Bacillati</taxon>
        <taxon>Bacillota</taxon>
        <taxon>Bacilli</taxon>
        <taxon>Bacillales</taxon>
        <taxon>Bacillaceae</taxon>
        <taxon>Halalkalibacter</taxon>
    </lineage>
</organism>
<dbReference type="SUPFAM" id="SSF52317">
    <property type="entry name" value="Class I glutamine amidotransferase-like"/>
    <property type="match status" value="1"/>
</dbReference>
<proteinExistence type="predicted"/>
<dbReference type="CDD" id="cd03143">
    <property type="entry name" value="A4_beta-galactosidase_middle_domain"/>
    <property type="match status" value="1"/>
</dbReference>
<feature type="domain" description="Beta-galactosidase trimerisation" evidence="1">
    <location>
        <begin position="381"/>
        <end position="440"/>
    </location>
</feature>
<sequence length="668" mass="76407">MNVDELRYRQIHMDFHTSPHIEKVGEQFDAEEFAQTLKRAHVNSVTVFARCHHGYLYYESQQNPERIHPHLVNKRLLHEQIEACHKHGIRAPIYITVQWDHYTADEHPEWLVLDENGKPYSQPFHNTLYEPGFYRSLCVNSPYRQFLLKHTEEVLRYFPVDGLFFDIVKPIACSCKYCRAGMKAKGLDPSVKKNRDAYAKEVIHSFMREMTAFVRQHNQACSIFYNRGHIGTDHRSVKDAFTHFELESLPSGHWGYAHFPITMHYARTLGIDCLGQTGKFHTMWGDFHSFKNQAALEYECFRMLALNAKCMIGDQLEPNGKLSPAVYDLIGKVYQQVSLKERWCNEATAVTDIGVFTSEEFVGADSHGLPPEMLGVVRILQEGGHQFDILDTQSELFAYKLLILPDRITVSPFFAAKLEQYLADGGALLASYRSGLNKEGTAFTLSSLGINYVGEAPFSPDFIVPNESLGEGLPETEHVMYLQGLHVEAVESSHVIAPAITPYFNRTWEHYCSHRHTPSAGKAGYPAIIQNEQVIYFIHPVFTQYDENAPKWVKQLVLNAVANLLPEPTLQHDGPSTLLTTVNEQKKERRWIVHLLHYIPERRSKTIDTIEDVIPLFDVELSIKLPSNVKKVTLVPEGKEISFTSKNDRCLFTVPTIEGHQMVSIEFE</sequence>
<dbReference type="Pfam" id="PF08532">
    <property type="entry name" value="Glyco_hydro_42M"/>
    <property type="match status" value="1"/>
</dbReference>
<evidence type="ECO:0000259" key="1">
    <source>
        <dbReference type="Pfam" id="PF08532"/>
    </source>
</evidence>
<dbReference type="Gene3D" id="3.20.20.80">
    <property type="entry name" value="Glycosidases"/>
    <property type="match status" value="1"/>
</dbReference>
<dbReference type="SUPFAM" id="SSF51445">
    <property type="entry name" value="(Trans)glycosidases"/>
    <property type="match status" value="1"/>
</dbReference>
<evidence type="ECO:0000313" key="2">
    <source>
        <dbReference type="EMBL" id="MCM3712979.1"/>
    </source>
</evidence>
<dbReference type="Proteomes" id="UP001139179">
    <property type="component" value="Unassembled WGS sequence"/>
</dbReference>
<keyword evidence="3" id="KW-1185">Reference proteome</keyword>
<dbReference type="GO" id="GO:0005975">
    <property type="term" value="P:carbohydrate metabolic process"/>
    <property type="evidence" value="ECO:0007669"/>
    <property type="project" value="InterPro"/>
</dbReference>
<comment type="caution">
    <text evidence="2">The sequence shown here is derived from an EMBL/GenBank/DDBJ whole genome shotgun (WGS) entry which is preliminary data.</text>
</comment>
<dbReference type="Gene3D" id="3.40.50.880">
    <property type="match status" value="1"/>
</dbReference>
<name>A0A9X2DLW6_9BACI</name>
<dbReference type="InterPro" id="IPR013738">
    <property type="entry name" value="Beta_galactosidase_Trimer"/>
</dbReference>
<dbReference type="GO" id="GO:0004565">
    <property type="term" value="F:beta-galactosidase activity"/>
    <property type="evidence" value="ECO:0007669"/>
    <property type="project" value="InterPro"/>
</dbReference>
<dbReference type="InterPro" id="IPR028212">
    <property type="entry name" value="GHL6"/>
</dbReference>
<dbReference type="RefSeq" id="WP_251221829.1">
    <property type="nucleotide sequence ID" value="NZ_JAMBOL010000002.1"/>
</dbReference>
<gene>
    <name evidence="2" type="ORF">M3202_02715</name>
</gene>